<feature type="domain" description="TauD/TfdA-like" evidence="10">
    <location>
        <begin position="141"/>
        <end position="380"/>
    </location>
</feature>
<dbReference type="SUPFAM" id="SSF51197">
    <property type="entry name" value="Clavaminate synthase-like"/>
    <property type="match status" value="1"/>
</dbReference>
<dbReference type="Pfam" id="PF06155">
    <property type="entry name" value="GBBH-like_N"/>
    <property type="match status" value="1"/>
</dbReference>
<evidence type="ECO:0000313" key="12">
    <source>
        <dbReference type="EMBL" id="RZF40321.1"/>
    </source>
</evidence>
<dbReference type="InterPro" id="IPR050411">
    <property type="entry name" value="AlphaKG_dependent_hydroxylases"/>
</dbReference>
<proteinExistence type="inferred from homology"/>
<evidence type="ECO:0000259" key="10">
    <source>
        <dbReference type="Pfam" id="PF02668"/>
    </source>
</evidence>
<dbReference type="GO" id="GO:0016706">
    <property type="term" value="F:2-oxoglutarate-dependent dioxygenase activity"/>
    <property type="evidence" value="ECO:0007669"/>
    <property type="project" value="UniProtKB-ARBA"/>
</dbReference>
<dbReference type="AlphaFoldDB" id="A0A482X4W0"/>
<dbReference type="OrthoDB" id="406634at2759"/>
<accession>A0A482X4W0</accession>
<dbReference type="GO" id="GO:0045329">
    <property type="term" value="P:carnitine biosynthetic process"/>
    <property type="evidence" value="ECO:0007669"/>
    <property type="project" value="UniProtKB-UniPathway"/>
</dbReference>
<comment type="similarity">
    <text evidence="4">Belongs to the gamma-BBH/TMLD family.</text>
</comment>
<comment type="pathway">
    <text evidence="3">Amine and polyamine biosynthesis; carnitine biosynthesis.</text>
</comment>
<feature type="domain" description="Gamma-butyrobetaine hydroxylase-like N-terminal" evidence="11">
    <location>
        <begin position="36"/>
        <end position="105"/>
    </location>
</feature>
<dbReference type="InterPro" id="IPR038492">
    <property type="entry name" value="GBBH-like_N_sf"/>
</dbReference>
<keyword evidence="7" id="KW-0223">Dioxygenase</keyword>
<evidence type="ECO:0000256" key="6">
    <source>
        <dbReference type="ARBA" id="ARBA00022873"/>
    </source>
</evidence>
<sequence length="398" mass="46489">MLRYSSRLCDLVRSSMRSIWTVSTCEHNLCLSHDQDDPQYLKFPFVWLRDNCQCPKCFHPPSNSRVIHIQQFNFDAVPKKTEISENHVHIEWTDKHVSDYPLSWLIERQFTEIGRKTWKENYGRRKQLSWTAKDFSRILKTFKFNKILENDNELYDWLEVLAARGVAIVEGAALKEGEVTKLADRVAFLKKTQYGEVFRVEAKPDTTNVAYLNGPLQLHTDLPYYEYKPGVNLLHCIIKAEEGGENQLSDCLAVAKAIKSTNPGTYSILKDTPVIWSDLCTEEGRSFHSVHISPIIKENEDGIIERINFSQPQRDSHLNIPLEKVQCWYNALRMFSQKLYSPEYCVEYMLEPGQILTFDNLRLVHGRMHYEGGRLIEGAYLDWDHIYSRLRILQSKYT</sequence>
<evidence type="ECO:0008006" key="14">
    <source>
        <dbReference type="Google" id="ProtNLM"/>
    </source>
</evidence>
<dbReference type="EMBL" id="QKKF02018530">
    <property type="protein sequence ID" value="RZF40321.1"/>
    <property type="molecule type" value="Genomic_DNA"/>
</dbReference>
<evidence type="ECO:0000256" key="2">
    <source>
        <dbReference type="ARBA" id="ARBA00001961"/>
    </source>
</evidence>
<comment type="caution">
    <text evidence="12">The sequence shown here is derived from an EMBL/GenBank/DDBJ whole genome shotgun (WGS) entry which is preliminary data.</text>
</comment>
<dbReference type="Gene3D" id="3.30.2020.30">
    <property type="match status" value="1"/>
</dbReference>
<dbReference type="InterPro" id="IPR003819">
    <property type="entry name" value="TauD/TfdA-like"/>
</dbReference>
<dbReference type="PANTHER" id="PTHR10696:SF33">
    <property type="entry name" value="GAMMA-BUTYROBETAINE DIOXYGENASE"/>
    <property type="match status" value="1"/>
</dbReference>
<dbReference type="InterPro" id="IPR042098">
    <property type="entry name" value="TauD-like_sf"/>
</dbReference>
<keyword evidence="6" id="KW-0124">Carnitine biosynthesis</keyword>
<dbReference type="InParanoid" id="A0A482X4W0"/>
<organism evidence="12 13">
    <name type="scientific">Laodelphax striatellus</name>
    <name type="common">Small brown planthopper</name>
    <name type="synonym">Delphax striatella</name>
    <dbReference type="NCBI Taxonomy" id="195883"/>
    <lineage>
        <taxon>Eukaryota</taxon>
        <taxon>Metazoa</taxon>
        <taxon>Ecdysozoa</taxon>
        <taxon>Arthropoda</taxon>
        <taxon>Hexapoda</taxon>
        <taxon>Insecta</taxon>
        <taxon>Pterygota</taxon>
        <taxon>Neoptera</taxon>
        <taxon>Paraneoptera</taxon>
        <taxon>Hemiptera</taxon>
        <taxon>Auchenorrhyncha</taxon>
        <taxon>Fulgoroidea</taxon>
        <taxon>Delphacidae</taxon>
        <taxon>Criomorphinae</taxon>
        <taxon>Laodelphax</taxon>
    </lineage>
</organism>
<dbReference type="InterPro" id="IPR010376">
    <property type="entry name" value="GBBH-like_N"/>
</dbReference>
<evidence type="ECO:0000256" key="8">
    <source>
        <dbReference type="ARBA" id="ARBA00023002"/>
    </source>
</evidence>
<protein>
    <recommendedName>
        <fullName evidence="14">Gamma-butyrobetaine dioxygenase</fullName>
    </recommendedName>
</protein>
<keyword evidence="5" id="KW-0479">Metal-binding</keyword>
<dbReference type="PANTHER" id="PTHR10696">
    <property type="entry name" value="GAMMA-BUTYROBETAINE HYDROXYLASE-RELATED"/>
    <property type="match status" value="1"/>
</dbReference>
<name>A0A482X4W0_LAOST</name>
<evidence type="ECO:0000256" key="1">
    <source>
        <dbReference type="ARBA" id="ARBA00001954"/>
    </source>
</evidence>
<dbReference type="FunCoup" id="A0A482X4W0">
    <property type="interactions" value="126"/>
</dbReference>
<reference evidence="12 13" key="1">
    <citation type="journal article" date="2017" name="Gigascience">
        <title>Genome sequence of the small brown planthopper, Laodelphax striatellus.</title>
        <authorList>
            <person name="Zhu J."/>
            <person name="Jiang F."/>
            <person name="Wang X."/>
            <person name="Yang P."/>
            <person name="Bao Y."/>
            <person name="Zhao W."/>
            <person name="Wang W."/>
            <person name="Lu H."/>
            <person name="Wang Q."/>
            <person name="Cui N."/>
            <person name="Li J."/>
            <person name="Chen X."/>
            <person name="Luo L."/>
            <person name="Yu J."/>
            <person name="Kang L."/>
            <person name="Cui F."/>
        </authorList>
    </citation>
    <scope>NUCLEOTIDE SEQUENCE [LARGE SCALE GENOMIC DNA]</scope>
    <source>
        <strain evidence="12">Lst14</strain>
    </source>
</reference>
<dbReference type="Gene3D" id="3.60.130.10">
    <property type="entry name" value="Clavaminate synthase-like"/>
    <property type="match status" value="1"/>
</dbReference>
<dbReference type="CDD" id="cd00250">
    <property type="entry name" value="CAS_like"/>
    <property type="match status" value="1"/>
</dbReference>
<dbReference type="SMR" id="A0A482X4W0"/>
<evidence type="ECO:0000256" key="4">
    <source>
        <dbReference type="ARBA" id="ARBA00008654"/>
    </source>
</evidence>
<evidence type="ECO:0000256" key="7">
    <source>
        <dbReference type="ARBA" id="ARBA00022964"/>
    </source>
</evidence>
<keyword evidence="8" id="KW-0560">Oxidoreductase</keyword>
<evidence type="ECO:0000259" key="11">
    <source>
        <dbReference type="Pfam" id="PF06155"/>
    </source>
</evidence>
<dbReference type="Proteomes" id="UP000291343">
    <property type="component" value="Unassembled WGS sequence"/>
</dbReference>
<keyword evidence="13" id="KW-1185">Reference proteome</keyword>
<dbReference type="Pfam" id="PF02668">
    <property type="entry name" value="TauD"/>
    <property type="match status" value="1"/>
</dbReference>
<evidence type="ECO:0000256" key="5">
    <source>
        <dbReference type="ARBA" id="ARBA00022723"/>
    </source>
</evidence>
<comment type="cofactor">
    <cofactor evidence="1">
        <name>Fe(2+)</name>
        <dbReference type="ChEBI" id="CHEBI:29033"/>
    </cofactor>
</comment>
<evidence type="ECO:0000256" key="3">
    <source>
        <dbReference type="ARBA" id="ARBA00005022"/>
    </source>
</evidence>
<comment type="cofactor">
    <cofactor evidence="2">
        <name>L-ascorbate</name>
        <dbReference type="ChEBI" id="CHEBI:38290"/>
    </cofactor>
</comment>
<dbReference type="FunFam" id="3.60.130.10:FF:000001">
    <property type="entry name" value="Trimethyllysine dioxygenase, mitochondrial"/>
    <property type="match status" value="1"/>
</dbReference>
<evidence type="ECO:0000313" key="13">
    <source>
        <dbReference type="Proteomes" id="UP000291343"/>
    </source>
</evidence>
<keyword evidence="9" id="KW-0408">Iron</keyword>
<dbReference type="GO" id="GO:0005739">
    <property type="term" value="C:mitochondrion"/>
    <property type="evidence" value="ECO:0007669"/>
    <property type="project" value="TreeGrafter"/>
</dbReference>
<dbReference type="UniPathway" id="UPA00118"/>
<gene>
    <name evidence="12" type="ORF">LSTR_LSTR006930</name>
</gene>
<evidence type="ECO:0000256" key="9">
    <source>
        <dbReference type="ARBA" id="ARBA00023004"/>
    </source>
</evidence>
<dbReference type="FunFam" id="3.30.2020.30:FF:000002">
    <property type="entry name" value="Putative gamma-butyrobetaine dioxygenase"/>
    <property type="match status" value="1"/>
</dbReference>
<dbReference type="GO" id="GO:0046872">
    <property type="term" value="F:metal ion binding"/>
    <property type="evidence" value="ECO:0007669"/>
    <property type="project" value="UniProtKB-KW"/>
</dbReference>
<dbReference type="STRING" id="195883.A0A482X4W0"/>